<evidence type="ECO:0000313" key="3">
    <source>
        <dbReference type="Proteomes" id="UP001589611"/>
    </source>
</evidence>
<proteinExistence type="predicted"/>
<evidence type="ECO:0000256" key="1">
    <source>
        <dbReference type="PROSITE-ProRule" id="PRU00023"/>
    </source>
</evidence>
<evidence type="ECO:0008006" key="4">
    <source>
        <dbReference type="Google" id="ProtNLM"/>
    </source>
</evidence>
<dbReference type="InterPro" id="IPR036770">
    <property type="entry name" value="Ankyrin_rpt-contain_sf"/>
</dbReference>
<sequence length="183" mass="20309">MSEKDVIEWPGVLIPRTAYNPSLVEARDRLANRAKVGDWPAVLAALDGDMRFTPAANDWRVSGSSWFGPLHQAAWFGAPEDVVRALLDRGAWRSLRDSVGRRPVDIARERGFDTLADALVPIYNVALSADDAVAMSRRLAVLVEEAVGEVLEPRVEIRHLDVLCLAERDDEVWFPIPGMYGGF</sequence>
<reference evidence="2 3" key="1">
    <citation type="submission" date="2024-09" db="EMBL/GenBank/DDBJ databases">
        <authorList>
            <person name="Sun Q."/>
            <person name="Mori K."/>
        </authorList>
    </citation>
    <scope>NUCLEOTIDE SEQUENCE [LARGE SCALE GENOMIC DNA]</scope>
    <source>
        <strain evidence="2 3">JCM 1342</strain>
    </source>
</reference>
<dbReference type="Proteomes" id="UP001589611">
    <property type="component" value="Unassembled WGS sequence"/>
</dbReference>
<feature type="non-terminal residue" evidence="2">
    <location>
        <position position="183"/>
    </location>
</feature>
<dbReference type="InterPro" id="IPR002110">
    <property type="entry name" value="Ankyrin_rpt"/>
</dbReference>
<keyword evidence="1" id="KW-0040">ANK repeat</keyword>
<accession>A0ABV5SYL2</accession>
<organism evidence="2 3">
    <name type="scientific">Microbacterium terregens</name>
    <dbReference type="NCBI Taxonomy" id="69363"/>
    <lineage>
        <taxon>Bacteria</taxon>
        <taxon>Bacillati</taxon>
        <taxon>Actinomycetota</taxon>
        <taxon>Actinomycetes</taxon>
        <taxon>Micrococcales</taxon>
        <taxon>Microbacteriaceae</taxon>
        <taxon>Microbacterium</taxon>
    </lineage>
</organism>
<gene>
    <name evidence="2" type="ORF">ACFFPJ_06515</name>
</gene>
<dbReference type="EMBL" id="JBHMBE010000002">
    <property type="protein sequence ID" value="MFB9645446.1"/>
    <property type="molecule type" value="Genomic_DNA"/>
</dbReference>
<feature type="repeat" description="ANK" evidence="1">
    <location>
        <begin position="69"/>
        <end position="98"/>
    </location>
</feature>
<comment type="caution">
    <text evidence="2">The sequence shown here is derived from an EMBL/GenBank/DDBJ whole genome shotgun (WGS) entry which is preliminary data.</text>
</comment>
<dbReference type="PROSITE" id="PS50088">
    <property type="entry name" value="ANK_REPEAT"/>
    <property type="match status" value="1"/>
</dbReference>
<protein>
    <recommendedName>
        <fullName evidence="4">Ankyrin repeat domain-containing protein</fullName>
    </recommendedName>
</protein>
<dbReference type="Gene3D" id="1.25.40.20">
    <property type="entry name" value="Ankyrin repeat-containing domain"/>
    <property type="match status" value="1"/>
</dbReference>
<name>A0ABV5SYL2_9MICO</name>
<keyword evidence="3" id="KW-1185">Reference proteome</keyword>
<dbReference type="SUPFAM" id="SSF48403">
    <property type="entry name" value="Ankyrin repeat"/>
    <property type="match status" value="1"/>
</dbReference>
<evidence type="ECO:0000313" key="2">
    <source>
        <dbReference type="EMBL" id="MFB9645446.1"/>
    </source>
</evidence>
<dbReference type="RefSeq" id="WP_378721162.1">
    <property type="nucleotide sequence ID" value="NZ_JBHMBE010000002.1"/>
</dbReference>